<protein>
    <submittedName>
        <fullName evidence="1">Uncharacterized protein</fullName>
    </submittedName>
</protein>
<accession>A0AA97FDV4</accession>
<dbReference type="KEGG" id="mefw:F1737_08505"/>
<dbReference type="EMBL" id="CP043875">
    <property type="protein sequence ID" value="WOF16727.1"/>
    <property type="molecule type" value="Genomic_DNA"/>
</dbReference>
<evidence type="ECO:0000313" key="2">
    <source>
        <dbReference type="Proteomes" id="UP001301797"/>
    </source>
</evidence>
<organism evidence="1 2">
    <name type="scientific">Methanochimaera problematica</name>
    <dbReference type="NCBI Taxonomy" id="2609417"/>
    <lineage>
        <taxon>Archaea</taxon>
        <taxon>Methanobacteriati</taxon>
        <taxon>Methanobacteriota</taxon>
        <taxon>Stenosarchaea group</taxon>
        <taxon>Methanomicrobia</taxon>
        <taxon>Methanomicrobiales</taxon>
        <taxon>Methanomicrobiaceae</taxon>
        <taxon>Methanochimaera</taxon>
    </lineage>
</organism>
<keyword evidence="2" id="KW-1185">Reference proteome</keyword>
<dbReference type="AlphaFoldDB" id="A0AA97FDV4"/>
<dbReference type="GeneID" id="85230198"/>
<reference evidence="1 2" key="1">
    <citation type="submission" date="2019-09" db="EMBL/GenBank/DDBJ databases">
        <title>The complete genome of Methanoplanus sp. FWC-SCC4.</title>
        <authorList>
            <person name="Chen S.-C."/>
            <person name="Zhou Y.-Z."/>
            <person name="Lai M.-C."/>
        </authorList>
    </citation>
    <scope>NUCLEOTIDE SEQUENCE [LARGE SCALE GENOMIC DNA]</scope>
    <source>
        <strain evidence="1 2">FWC-SCC4</strain>
    </source>
</reference>
<dbReference type="Proteomes" id="UP001301797">
    <property type="component" value="Chromosome"/>
</dbReference>
<dbReference type="PROSITE" id="PS51257">
    <property type="entry name" value="PROKAR_LIPOPROTEIN"/>
    <property type="match status" value="1"/>
</dbReference>
<gene>
    <name evidence="1" type="ORF">F1737_08505</name>
</gene>
<sequence length="187" mass="20436">MNKWFFTLIIIASTVIFTSGCLGSGDDTPVAEKTAGFDAFSANKSVDDKIYLKDAIKILNYSIEDGFIEGGNITYHQIMGSGADESGAADFWIIGIKREGKPSLLSYSRTGWEERDWPGPMGDSIIIMDEIILPKELYSKNQAEIIKLLNETGTTEVILKDGRYRISGSGQSISTTADFDSITGDVI</sequence>
<evidence type="ECO:0000313" key="1">
    <source>
        <dbReference type="EMBL" id="WOF16727.1"/>
    </source>
</evidence>
<name>A0AA97FDV4_9EURY</name>
<dbReference type="RefSeq" id="WP_317136153.1">
    <property type="nucleotide sequence ID" value="NZ_CP043875.1"/>
</dbReference>
<proteinExistence type="predicted"/>